<reference evidence="1" key="1">
    <citation type="submission" date="2022-09" db="EMBL/GenBank/DDBJ databases">
        <title>A Global Phylogenomic Analysis of the Shiitake Genus Lentinula.</title>
        <authorList>
            <consortium name="DOE Joint Genome Institute"/>
            <person name="Sierra-Patev S."/>
            <person name="Min B."/>
            <person name="Naranjo-Ortiz M."/>
            <person name="Looney B."/>
            <person name="Konkel Z."/>
            <person name="Slot J.C."/>
            <person name="Sakamoto Y."/>
            <person name="Steenwyk J.L."/>
            <person name="Rokas A."/>
            <person name="Carro J."/>
            <person name="Camarero S."/>
            <person name="Ferreira P."/>
            <person name="Molpeceres G."/>
            <person name="Ruiz-Duenas F.J."/>
            <person name="Serrano A."/>
            <person name="Henrissat B."/>
            <person name="Drula E."/>
            <person name="Hughes K.W."/>
            <person name="Mata J.L."/>
            <person name="Ishikawa N.K."/>
            <person name="Vargas-Isla R."/>
            <person name="Ushijima S."/>
            <person name="Smith C.A."/>
            <person name="Ahrendt S."/>
            <person name="Andreopoulos W."/>
            <person name="He G."/>
            <person name="Labutti K."/>
            <person name="Lipzen A."/>
            <person name="Ng V."/>
            <person name="Riley R."/>
            <person name="Sandor L."/>
            <person name="Barry K."/>
            <person name="Martinez A.T."/>
            <person name="Xiao Y."/>
            <person name="Gibbons J.G."/>
            <person name="Terashima K."/>
            <person name="Grigoriev I.V."/>
            <person name="Hibbett D.S."/>
        </authorList>
    </citation>
    <scope>NUCLEOTIDE SEQUENCE</scope>
    <source>
        <strain evidence="1">TMI1499</strain>
    </source>
</reference>
<dbReference type="EMBL" id="MU795010">
    <property type="protein sequence ID" value="KAJ3812852.1"/>
    <property type="molecule type" value="Genomic_DNA"/>
</dbReference>
<sequence>MQPQTGLTTSILTSINCTSPPPRTCTFYTACLEPHFHCGPEGYPVGFGEKFCTKFNSPENVGRLSPEGKEWMWTTMRCLQIALVPELQIPVVPTITGSSAVCKTLEDKAFSTHAPCYLSSGLCSLPPEDWLAIVEIIDIKTLLSGWDAFDGGVEAGKGCLEFFTRALEKKLSL</sequence>
<proteinExistence type="predicted"/>
<gene>
    <name evidence="1" type="ORF">F5876DRAFT_36450</name>
</gene>
<organism evidence="1 2">
    <name type="scientific">Lentinula aff. lateritia</name>
    <dbReference type="NCBI Taxonomy" id="2804960"/>
    <lineage>
        <taxon>Eukaryota</taxon>
        <taxon>Fungi</taxon>
        <taxon>Dikarya</taxon>
        <taxon>Basidiomycota</taxon>
        <taxon>Agaricomycotina</taxon>
        <taxon>Agaricomycetes</taxon>
        <taxon>Agaricomycetidae</taxon>
        <taxon>Agaricales</taxon>
        <taxon>Marasmiineae</taxon>
        <taxon>Omphalotaceae</taxon>
        <taxon>Lentinula</taxon>
    </lineage>
</organism>
<evidence type="ECO:0000313" key="2">
    <source>
        <dbReference type="Proteomes" id="UP001163835"/>
    </source>
</evidence>
<protein>
    <submittedName>
        <fullName evidence="1">Uncharacterized protein</fullName>
    </submittedName>
</protein>
<keyword evidence="2" id="KW-1185">Reference proteome</keyword>
<accession>A0ACC1U744</accession>
<dbReference type="Proteomes" id="UP001163835">
    <property type="component" value="Unassembled WGS sequence"/>
</dbReference>
<name>A0ACC1U744_9AGAR</name>
<evidence type="ECO:0000313" key="1">
    <source>
        <dbReference type="EMBL" id="KAJ3812852.1"/>
    </source>
</evidence>
<comment type="caution">
    <text evidence="1">The sequence shown here is derived from an EMBL/GenBank/DDBJ whole genome shotgun (WGS) entry which is preliminary data.</text>
</comment>